<comment type="caution">
    <text evidence="1">The sequence shown here is derived from an EMBL/GenBank/DDBJ whole genome shotgun (WGS) entry which is preliminary data.</text>
</comment>
<gene>
    <name evidence="1" type="ORF">C8N34_102171</name>
</gene>
<sequence>MSDLPDPGYVRIGSALVRLDGTRARLERSFQAHLRLYAEELRAPDLADPDVFVTLIQAAEEMRIPRGRLADLCEVSSQELRLWVRGRDLPDREGRGRVLARLMAEVAARLRALPDLSLPDQAASRIS</sequence>
<keyword evidence="2" id="KW-1185">Reference proteome</keyword>
<dbReference type="AlphaFoldDB" id="A0A2T6B8P4"/>
<accession>A0A2T6B8P4</accession>
<protein>
    <submittedName>
        <fullName evidence="1">Uncharacterized protein</fullName>
    </submittedName>
</protein>
<proteinExistence type="predicted"/>
<dbReference type="Proteomes" id="UP000244224">
    <property type="component" value="Unassembled WGS sequence"/>
</dbReference>
<evidence type="ECO:0000313" key="2">
    <source>
        <dbReference type="Proteomes" id="UP000244224"/>
    </source>
</evidence>
<dbReference type="EMBL" id="QBKP01000002">
    <property type="protein sequence ID" value="PTX52392.1"/>
    <property type="molecule type" value="Genomic_DNA"/>
</dbReference>
<organism evidence="1 2">
    <name type="scientific">Gemmobacter caeni</name>
    <dbReference type="NCBI Taxonomy" id="589035"/>
    <lineage>
        <taxon>Bacteria</taxon>
        <taxon>Pseudomonadati</taxon>
        <taxon>Pseudomonadota</taxon>
        <taxon>Alphaproteobacteria</taxon>
        <taxon>Rhodobacterales</taxon>
        <taxon>Paracoccaceae</taxon>
        <taxon>Gemmobacter</taxon>
    </lineage>
</organism>
<reference evidence="1 2" key="1">
    <citation type="submission" date="2018-04" db="EMBL/GenBank/DDBJ databases">
        <title>Genomic Encyclopedia of Archaeal and Bacterial Type Strains, Phase II (KMG-II): from individual species to whole genera.</title>
        <authorList>
            <person name="Goeker M."/>
        </authorList>
    </citation>
    <scope>NUCLEOTIDE SEQUENCE [LARGE SCALE GENOMIC DNA]</scope>
    <source>
        <strain evidence="1 2">DSM 21823</strain>
    </source>
</reference>
<evidence type="ECO:0000313" key="1">
    <source>
        <dbReference type="EMBL" id="PTX52392.1"/>
    </source>
</evidence>
<dbReference type="RefSeq" id="WP_108127794.1">
    <property type="nucleotide sequence ID" value="NZ_QBKP01000002.1"/>
</dbReference>
<name>A0A2T6B8P4_9RHOB</name>